<feature type="transmembrane region" description="Helical" evidence="16">
    <location>
        <begin position="750"/>
        <end position="771"/>
    </location>
</feature>
<evidence type="ECO:0000256" key="16">
    <source>
        <dbReference type="SAM" id="Phobius"/>
    </source>
</evidence>
<dbReference type="RefSeq" id="XP_062677501.1">
    <property type="nucleotide sequence ID" value="XM_062831118.1"/>
</dbReference>
<feature type="compositionally biased region" description="Low complexity" evidence="15">
    <location>
        <begin position="708"/>
        <end position="733"/>
    </location>
</feature>
<reference evidence="17" key="2">
    <citation type="submission" date="2023-06" db="EMBL/GenBank/DDBJ databases">
        <authorList>
            <consortium name="Lawrence Berkeley National Laboratory"/>
            <person name="Haridas S."/>
            <person name="Hensen N."/>
            <person name="Bonometti L."/>
            <person name="Westerberg I."/>
            <person name="Brannstrom I.O."/>
            <person name="Guillou S."/>
            <person name="Cros-Aarteil S."/>
            <person name="Calhoun S."/>
            <person name="Kuo A."/>
            <person name="Mondo S."/>
            <person name="Pangilinan J."/>
            <person name="Riley R."/>
            <person name="Labutti K."/>
            <person name="Andreopoulos B."/>
            <person name="Lipzen A."/>
            <person name="Chen C."/>
            <person name="Yanf M."/>
            <person name="Daum C."/>
            <person name="Ng V."/>
            <person name="Clum A."/>
            <person name="Steindorff A."/>
            <person name="Ohm R."/>
            <person name="Martin F."/>
            <person name="Silar P."/>
            <person name="Natvig D."/>
            <person name="Lalanne C."/>
            <person name="Gautier V."/>
            <person name="Ament-Velasquez S.L."/>
            <person name="Kruys A."/>
            <person name="Hutchinson M.I."/>
            <person name="Powell A.J."/>
            <person name="Barry K."/>
            <person name="Miller A.N."/>
            <person name="Grigoriev I.V."/>
            <person name="Debuchy R."/>
            <person name="Gladieux P."/>
            <person name="Thoren M.H."/>
            <person name="Johannesson H."/>
        </authorList>
    </citation>
    <scope>NUCLEOTIDE SEQUENCE</scope>
    <source>
        <strain evidence="17">CBS 560.94</strain>
    </source>
</reference>
<dbReference type="Pfam" id="PF04922">
    <property type="entry name" value="DIE2_ALG10"/>
    <property type="match status" value="1"/>
</dbReference>
<evidence type="ECO:0000256" key="15">
    <source>
        <dbReference type="SAM" id="MobiDB-lite"/>
    </source>
</evidence>
<evidence type="ECO:0000256" key="9">
    <source>
        <dbReference type="ARBA" id="ARBA00022824"/>
    </source>
</evidence>
<proteinExistence type="inferred from homology"/>
<reference evidence="17" key="1">
    <citation type="journal article" date="2023" name="Mol. Phylogenet. Evol.">
        <title>Genome-scale phylogeny and comparative genomics of the fungal order Sordariales.</title>
        <authorList>
            <person name="Hensen N."/>
            <person name="Bonometti L."/>
            <person name="Westerberg I."/>
            <person name="Brannstrom I.O."/>
            <person name="Guillou S."/>
            <person name="Cros-Aarteil S."/>
            <person name="Calhoun S."/>
            <person name="Haridas S."/>
            <person name="Kuo A."/>
            <person name="Mondo S."/>
            <person name="Pangilinan J."/>
            <person name="Riley R."/>
            <person name="LaButti K."/>
            <person name="Andreopoulos B."/>
            <person name="Lipzen A."/>
            <person name="Chen C."/>
            <person name="Yan M."/>
            <person name="Daum C."/>
            <person name="Ng V."/>
            <person name="Clum A."/>
            <person name="Steindorff A."/>
            <person name="Ohm R.A."/>
            <person name="Martin F."/>
            <person name="Silar P."/>
            <person name="Natvig D.O."/>
            <person name="Lalanne C."/>
            <person name="Gautier V."/>
            <person name="Ament-Velasquez S.L."/>
            <person name="Kruys A."/>
            <person name="Hutchinson M.I."/>
            <person name="Powell A.J."/>
            <person name="Barry K."/>
            <person name="Miller A.N."/>
            <person name="Grigoriev I.V."/>
            <person name="Debuchy R."/>
            <person name="Gladieux P."/>
            <person name="Hiltunen Thoren M."/>
            <person name="Johannesson H."/>
        </authorList>
    </citation>
    <scope>NUCLEOTIDE SEQUENCE</scope>
    <source>
        <strain evidence="17">CBS 560.94</strain>
    </source>
</reference>
<evidence type="ECO:0000256" key="10">
    <source>
        <dbReference type="ARBA" id="ARBA00022989"/>
    </source>
</evidence>
<feature type="compositionally biased region" description="Low complexity" evidence="15">
    <location>
        <begin position="673"/>
        <end position="696"/>
    </location>
</feature>
<feature type="transmembrane region" description="Helical" evidence="16">
    <location>
        <begin position="361"/>
        <end position="386"/>
    </location>
</feature>
<comment type="subcellular location">
    <subcellularLocation>
        <location evidence="1">Endoplasmic reticulum membrane</location>
        <topology evidence="1">Multi-pass membrane protein</topology>
    </subcellularLocation>
</comment>
<evidence type="ECO:0000256" key="14">
    <source>
        <dbReference type="ARBA" id="ARBA00048064"/>
    </source>
</evidence>
<feature type="transmembrane region" description="Helical" evidence="16">
    <location>
        <begin position="492"/>
        <end position="517"/>
    </location>
</feature>
<feature type="transmembrane region" description="Helical" evidence="16">
    <location>
        <begin position="217"/>
        <end position="242"/>
    </location>
</feature>
<feature type="transmembrane region" description="Helical" evidence="16">
    <location>
        <begin position="161"/>
        <end position="184"/>
    </location>
</feature>
<keyword evidence="9" id="KW-0256">Endoplasmic reticulum</keyword>
<dbReference type="AlphaFoldDB" id="A0AAE0J7M9"/>
<dbReference type="PANTHER" id="PTHR12989">
    <property type="entry name" value="ALPHA-1,2-GLUCOSYLTRANSFERASE ALG10"/>
    <property type="match status" value="1"/>
</dbReference>
<keyword evidence="6" id="KW-0328">Glycosyltransferase</keyword>
<feature type="transmembrane region" description="Helical" evidence="16">
    <location>
        <begin position="42"/>
        <end position="63"/>
    </location>
</feature>
<feature type="region of interest" description="Disordered" evidence="15">
    <location>
        <begin position="579"/>
        <end position="599"/>
    </location>
</feature>
<evidence type="ECO:0000256" key="3">
    <source>
        <dbReference type="ARBA" id="ARBA00010600"/>
    </source>
</evidence>
<feature type="compositionally biased region" description="Polar residues" evidence="15">
    <location>
        <begin position="392"/>
        <end position="404"/>
    </location>
</feature>
<sequence length="796" mass="88503">MDALRVLLETSTFNEVLRGLAISILLAKLVKPTTTISKSQDSTFITASGFLLIYFFARSWLALVNHYAPEPYLDEVFHIPQAQTYCEGRYHEWDDKITTPPGLYLLSVGWHKLMRLAECTPSSLRSNNLVATLLTALLALSCRRRIEAQTAIGAEKSAVSFYAYHTAINIALFPVIFFFSGLYYTDVASTLVVLAAYRNHLNRVASHSEKPGFLNGLWTVILGVAALFMRQTNVFWVVVYMGGLEAAHVVRGLKPKPVPERETPSISLASVGEFFGFWLKRYAVGDVHDPPVDMAWPDDWALCLLSIGIAALCNPLKVLRQVWPHITIMGLFAGFVAWNGGVVLGDKSNHIATIHLPQMLYIWPFFAFFSAPLLISPVLSTVAGLISRTKRTGPSNSTTDNPGLSSLKPTKPTIKSTKSSTTEPHETTTPDPPSSNTKSSGPGSPLLNTLYFLLSRKLYYPLYLLLTILLSALIIHYNTIIHPFTLADNRHYMFYIFRYTILRSSSVRLALVFAYTLSRWLVWKRLEGNNPPSRDFVGEMQLKNDAENKMRWRDEFSASPFATQELLLARQRFINRSIDETADDKSDPKTTANYEQKKDKQEEEWLIGAFTTLTPSQPSPSTSSPRTSTVLLWLLTTTLSLVTAPLVEPRYFILPWVFYRLLVPAMPVPVPSSPISSGSSSSSSSSSSFASSTTTNSGGGSGKGGSGNDTTTTTTTTGTAAPQQQQQQQNEIGGNQNSSLLWNILRRTDLTLALETIWFLAINVGTMYMFLFKPFYWKTAASGEMLDGGSVQRFMW</sequence>
<dbReference type="EC" id="2.4.1.256" evidence="4"/>
<evidence type="ECO:0000313" key="18">
    <source>
        <dbReference type="Proteomes" id="UP001278500"/>
    </source>
</evidence>
<comment type="caution">
    <text evidence="17">The sequence shown here is derived from an EMBL/GenBank/DDBJ whole genome shotgun (WGS) entry which is preliminary data.</text>
</comment>
<name>A0AAE0J7M9_9PEZI</name>
<keyword evidence="11 16" id="KW-0472">Membrane</keyword>
<evidence type="ECO:0000256" key="8">
    <source>
        <dbReference type="ARBA" id="ARBA00022692"/>
    </source>
</evidence>
<dbReference type="EMBL" id="JAUEPP010000008">
    <property type="protein sequence ID" value="KAK3338050.1"/>
    <property type="molecule type" value="Genomic_DNA"/>
</dbReference>
<accession>A0AAE0J7M9</accession>
<feature type="compositionally biased region" description="Gly residues" evidence="15">
    <location>
        <begin position="697"/>
        <end position="707"/>
    </location>
</feature>
<dbReference type="GeneID" id="87868272"/>
<keyword evidence="10 16" id="KW-1133">Transmembrane helix</keyword>
<keyword evidence="8 16" id="KW-0812">Transmembrane</keyword>
<dbReference type="PANTHER" id="PTHR12989:SF10">
    <property type="entry name" value="DOL-P-GLC:GLC(2)MAN(9)GLCNAC(2)-PP-DOL ALPHA-1,2-GLUCOSYLTRANSFERASE-RELATED"/>
    <property type="match status" value="1"/>
</dbReference>
<dbReference type="Proteomes" id="UP001278500">
    <property type="component" value="Unassembled WGS sequence"/>
</dbReference>
<keyword evidence="7" id="KW-0808">Transferase</keyword>
<evidence type="ECO:0000256" key="7">
    <source>
        <dbReference type="ARBA" id="ARBA00022679"/>
    </source>
</evidence>
<comment type="pathway">
    <text evidence="2">Protein modification; protein glycosylation.</text>
</comment>
<keyword evidence="18" id="KW-1185">Reference proteome</keyword>
<evidence type="ECO:0000256" key="13">
    <source>
        <dbReference type="ARBA" id="ARBA00044727"/>
    </source>
</evidence>
<evidence type="ECO:0000256" key="4">
    <source>
        <dbReference type="ARBA" id="ARBA00011967"/>
    </source>
</evidence>
<evidence type="ECO:0000256" key="1">
    <source>
        <dbReference type="ARBA" id="ARBA00004477"/>
    </source>
</evidence>
<feature type="transmembrane region" description="Helical" evidence="16">
    <location>
        <begin position="323"/>
        <end position="341"/>
    </location>
</feature>
<evidence type="ECO:0000256" key="5">
    <source>
        <dbReference type="ARBA" id="ARBA00018512"/>
    </source>
</evidence>
<dbReference type="InterPro" id="IPR016900">
    <property type="entry name" value="Alg10"/>
</dbReference>
<comment type="catalytic activity">
    <reaction evidence="14">
        <text>an alpha-D-Glc-(1-&gt;3)-alpha-D-Glc-(1-&gt;3)-alpha-D-Man-(1-&gt;2)-alpha-D-Man-(1-&gt;2)-alpha-D-Man-(1-&gt;3)-[alpha-D-Man-(1-&gt;2)-alpha-D-Man-(1-&gt;3)-[alpha-D-Man-(1-&gt;2)-alpha-D-Man-(1-&gt;6)]-alpha-D-Man-(1-&gt;6)]-beta-D-Man-(1-&gt;4)-beta-D-GlcNAc-(1-&gt;4)-alpha-D-GlcNAc-diphospho-di-trans,poly-cis-dolichol + a di-trans,poly-cis-dolichyl beta-D-glucosyl phosphate = a alpha-D-Glc-(1-&gt;2)-alpha-D-Glc-(1-&gt;3)-alpha-D-Glc-(1-&gt;3)-alpha-D-Man-(1-&gt;2)-alpha-D-Man-(1-&gt;2)-alpha-D-Man-(1-&gt;3)-[alpha-D-Man-(1-&gt;2)-alpha-D-Man-(1-&gt;3)-[alpha-D-Man-(1-&gt;2)-alpha-D-Man-(1-&gt;6)]-alpha-D-Man-(1-&gt;6)]-beta-D-Man-(1-&gt;4)-beta-D-GlcNAc-(1-&gt;4)-alpha-D-GlcNAc-diphospho-di-trans,poly-cis-dolichol + a di-trans,poly-cis-dolichyl phosphate + H(+)</text>
        <dbReference type="Rhea" id="RHEA:29543"/>
        <dbReference type="Rhea" id="RHEA-COMP:19498"/>
        <dbReference type="Rhea" id="RHEA-COMP:19502"/>
        <dbReference type="Rhea" id="RHEA-COMP:19512"/>
        <dbReference type="Rhea" id="RHEA-COMP:19522"/>
        <dbReference type="ChEBI" id="CHEBI:15378"/>
        <dbReference type="ChEBI" id="CHEBI:57525"/>
        <dbReference type="ChEBI" id="CHEBI:57683"/>
        <dbReference type="ChEBI" id="CHEBI:132522"/>
        <dbReference type="ChEBI" id="CHEBI:132523"/>
        <dbReference type="EC" id="2.4.1.256"/>
    </reaction>
    <physiologicalReaction direction="left-to-right" evidence="14">
        <dbReference type="Rhea" id="RHEA:29544"/>
    </physiologicalReaction>
</comment>
<feature type="region of interest" description="Disordered" evidence="15">
    <location>
        <begin position="390"/>
        <end position="441"/>
    </location>
</feature>
<feature type="compositionally biased region" description="Low complexity" evidence="15">
    <location>
        <begin position="405"/>
        <end position="422"/>
    </location>
</feature>
<gene>
    <name evidence="17" type="ORF">B0H65DRAFT_592058</name>
</gene>
<feature type="transmembrane region" description="Helical" evidence="16">
    <location>
        <begin position="458"/>
        <end position="480"/>
    </location>
</feature>
<feature type="compositionally biased region" description="Basic and acidic residues" evidence="15">
    <location>
        <begin position="579"/>
        <end position="588"/>
    </location>
</feature>
<protein>
    <recommendedName>
        <fullName evidence="5">Dol-P-Glc:Glc(2)Man(9)GlcNAc(2)-PP-Dol alpha-1,2-glucosyltransferase</fullName>
        <ecNumber evidence="4">2.4.1.256</ecNumber>
    </recommendedName>
    <alternativeName>
        <fullName evidence="12">Asparagine-linked glycosylation protein 10</fullName>
    </alternativeName>
</protein>
<evidence type="ECO:0000313" key="17">
    <source>
        <dbReference type="EMBL" id="KAK3338050.1"/>
    </source>
</evidence>
<feature type="region of interest" description="Disordered" evidence="15">
    <location>
        <begin position="671"/>
        <end position="733"/>
    </location>
</feature>
<evidence type="ECO:0000256" key="11">
    <source>
        <dbReference type="ARBA" id="ARBA00023136"/>
    </source>
</evidence>
<comment type="similarity">
    <text evidence="3">Belongs to the ALG10 glucosyltransferase family.</text>
</comment>
<dbReference type="GO" id="GO:0006488">
    <property type="term" value="P:dolichol-linked oligosaccharide biosynthetic process"/>
    <property type="evidence" value="ECO:0007669"/>
    <property type="project" value="InterPro"/>
</dbReference>
<evidence type="ECO:0000256" key="2">
    <source>
        <dbReference type="ARBA" id="ARBA00004922"/>
    </source>
</evidence>
<dbReference type="GO" id="GO:0106073">
    <property type="term" value="F:dolichyl pyrophosphate Glc2Man9GlcNAc2 alpha-1,2-glucosyltransferase activity"/>
    <property type="evidence" value="ECO:0007669"/>
    <property type="project" value="UniProtKB-EC"/>
</dbReference>
<dbReference type="GO" id="GO:0005789">
    <property type="term" value="C:endoplasmic reticulum membrane"/>
    <property type="evidence" value="ECO:0007669"/>
    <property type="project" value="UniProtKB-SubCell"/>
</dbReference>
<evidence type="ECO:0000256" key="12">
    <source>
        <dbReference type="ARBA" id="ARBA00032069"/>
    </source>
</evidence>
<organism evidence="17 18">
    <name type="scientific">Neurospora tetraspora</name>
    <dbReference type="NCBI Taxonomy" id="94610"/>
    <lineage>
        <taxon>Eukaryota</taxon>
        <taxon>Fungi</taxon>
        <taxon>Dikarya</taxon>
        <taxon>Ascomycota</taxon>
        <taxon>Pezizomycotina</taxon>
        <taxon>Sordariomycetes</taxon>
        <taxon>Sordariomycetidae</taxon>
        <taxon>Sordariales</taxon>
        <taxon>Sordariaceae</taxon>
        <taxon>Neurospora</taxon>
    </lineage>
</organism>
<comment type="function">
    <text evidence="13">Dol-P-Glc:Glc(2)Man(9)GlcNAc(2)-PP-Dol alpha-1,2-glucosyltransferase that operates in the biosynthetic pathway of dolichol-linked oligosaccharides, the glycan precursors employed in protein asparagine (N)-glycosylation. The assembly of dolichol-linked oligosaccharides begins on the cytosolic side of the endoplasmic reticulum membrane and finishes in its lumen. The sequential addition of sugars to dolichol pyrophosphate produces dolichol-linked oligosaccharides containing fourteen sugars, including two GlcNAcs, nine mannoses and three glucoses. Once assembled, the oligosaccharide is transferred from the lipid to nascent proteins by oligosaccharyltransferases. In the lumen of the endoplasmic reticulum, adds the third and last glucose residue from dolichyl phosphate glucose (Dol-P-Glc) onto the lipid-linked oligosaccharide intermediate Glc(2)Man(9)GlcNAc(2)-PP-Dol to produce Glc(3)Man(9)GlcNAc(2)-PP-Dol.</text>
</comment>
<evidence type="ECO:0000256" key="6">
    <source>
        <dbReference type="ARBA" id="ARBA00022676"/>
    </source>
</evidence>